<evidence type="ECO:0000313" key="1">
    <source>
        <dbReference type="EMBL" id="WUT87358.1"/>
    </source>
</evidence>
<gene>
    <name evidence="1" type="ORF">OG515_36700</name>
</gene>
<sequence length="184" mass="20420">MTHPDRDGLPRVPGRKHTCRQSRNNCAENFPRLHDLIGHDQDGHRVAGALIHNAITSPEALRSRDPQDLLLLRNVGQRGLRVLQERGVLGHRIGHRALVYLATAHDRASLAEFDRLKALTAHARAQDLDIIGVVLENAHHNADERRTPQWRAALREIGGGTLDTIVTWDPATGQPTAWLASTGR</sequence>
<organism evidence="1 2">
    <name type="scientific">Streptomyces melanogenes</name>
    <dbReference type="NCBI Taxonomy" id="67326"/>
    <lineage>
        <taxon>Bacteria</taxon>
        <taxon>Bacillati</taxon>
        <taxon>Actinomycetota</taxon>
        <taxon>Actinomycetes</taxon>
        <taxon>Kitasatosporales</taxon>
        <taxon>Streptomycetaceae</taxon>
        <taxon>Streptomyces</taxon>
    </lineage>
</organism>
<proteinExistence type="predicted"/>
<protein>
    <submittedName>
        <fullName evidence="1">Uncharacterized protein</fullName>
    </submittedName>
</protein>
<dbReference type="EMBL" id="CP109019">
    <property type="protein sequence ID" value="WUT87358.1"/>
    <property type="molecule type" value="Genomic_DNA"/>
</dbReference>
<evidence type="ECO:0000313" key="2">
    <source>
        <dbReference type="Proteomes" id="UP001432060"/>
    </source>
</evidence>
<dbReference type="Proteomes" id="UP001432060">
    <property type="component" value="Chromosome"/>
</dbReference>
<reference evidence="1" key="1">
    <citation type="submission" date="2022-10" db="EMBL/GenBank/DDBJ databases">
        <title>The complete genomes of actinobacterial strains from the NBC collection.</title>
        <authorList>
            <person name="Joergensen T.S."/>
            <person name="Alvarez Arevalo M."/>
            <person name="Sterndorff E.B."/>
            <person name="Faurdal D."/>
            <person name="Vuksanovic O."/>
            <person name="Mourched A.-S."/>
            <person name="Charusanti P."/>
            <person name="Shaw S."/>
            <person name="Blin K."/>
            <person name="Weber T."/>
        </authorList>
    </citation>
    <scope>NUCLEOTIDE SEQUENCE</scope>
    <source>
        <strain evidence="1">NBC_00668</strain>
    </source>
</reference>
<dbReference type="RefSeq" id="WP_329404369.1">
    <property type="nucleotide sequence ID" value="NZ_CP109019.1"/>
</dbReference>
<accession>A0ABZ1XUY8</accession>
<keyword evidence="2" id="KW-1185">Reference proteome</keyword>
<name>A0ABZ1XUY8_9ACTN</name>